<comment type="caution">
    <text evidence="1">The sequence shown here is derived from an EMBL/GenBank/DDBJ whole genome shotgun (WGS) entry which is preliminary data.</text>
</comment>
<name>A0ABU5IZ70_9BACI</name>
<dbReference type="EMBL" id="JAXOFX010000006">
    <property type="protein sequence ID" value="MDZ5472411.1"/>
    <property type="molecule type" value="Genomic_DNA"/>
</dbReference>
<evidence type="ECO:0000313" key="1">
    <source>
        <dbReference type="EMBL" id="MDZ5472411.1"/>
    </source>
</evidence>
<proteinExistence type="predicted"/>
<protein>
    <submittedName>
        <fullName evidence="1">Uncharacterized protein</fullName>
    </submittedName>
</protein>
<gene>
    <name evidence="1" type="ORF">SM124_11695</name>
</gene>
<dbReference type="RefSeq" id="WP_322446699.1">
    <property type="nucleotide sequence ID" value="NZ_JAXOFX010000006.1"/>
</dbReference>
<dbReference type="Proteomes" id="UP001290455">
    <property type="component" value="Unassembled WGS sequence"/>
</dbReference>
<sequence length="126" mass="14548">MGTFKLLLKNKYNGMDSGKYEVVNQYLAGLEEVIAGGMRESYITQPVKKNIYIQIFSEMLDDFVQKRYPSGWSREAIQATEDSISILTGLVIEFYFKGQNPNNLESYAAMIQKSGEILFEEYYLKR</sequence>
<keyword evidence="2" id="KW-1185">Reference proteome</keyword>
<accession>A0ABU5IZ70</accession>
<organism evidence="1 2">
    <name type="scientific">Robertmurraya mangrovi</name>
    <dbReference type="NCBI Taxonomy" id="3098077"/>
    <lineage>
        <taxon>Bacteria</taxon>
        <taxon>Bacillati</taxon>
        <taxon>Bacillota</taxon>
        <taxon>Bacilli</taxon>
        <taxon>Bacillales</taxon>
        <taxon>Bacillaceae</taxon>
        <taxon>Robertmurraya</taxon>
    </lineage>
</organism>
<evidence type="ECO:0000313" key="2">
    <source>
        <dbReference type="Proteomes" id="UP001290455"/>
    </source>
</evidence>
<reference evidence="1 2" key="1">
    <citation type="submission" date="2023-11" db="EMBL/GenBank/DDBJ databases">
        <title>Bacillus jintuensis, isolated from a mudflat on the Beibu Gulf coast.</title>
        <authorList>
            <person name="Li M."/>
        </authorList>
    </citation>
    <scope>NUCLEOTIDE SEQUENCE [LARGE SCALE GENOMIC DNA]</scope>
    <source>
        <strain evidence="1 2">31A1R</strain>
    </source>
</reference>